<reference evidence="3" key="1">
    <citation type="submission" date="2020-10" db="EMBL/GenBank/DDBJ databases">
        <authorList>
            <person name="Gilroy R."/>
        </authorList>
    </citation>
    <scope>NUCLEOTIDE SEQUENCE</scope>
    <source>
        <strain evidence="3">ChiSxjej2B14-8506</strain>
    </source>
</reference>
<protein>
    <submittedName>
        <fullName evidence="3">Prolyl-tRNA synthetase associated domain-containing protein</fullName>
    </submittedName>
</protein>
<dbReference type="Proteomes" id="UP000824123">
    <property type="component" value="Unassembled WGS sequence"/>
</dbReference>
<evidence type="ECO:0000313" key="4">
    <source>
        <dbReference type="Proteomes" id="UP000824123"/>
    </source>
</evidence>
<comment type="similarity">
    <text evidence="1">Belongs to the PRORSD1 family.</text>
</comment>
<dbReference type="SUPFAM" id="SSF55826">
    <property type="entry name" value="YbaK/ProRS associated domain"/>
    <property type="match status" value="1"/>
</dbReference>
<dbReference type="InterPro" id="IPR007214">
    <property type="entry name" value="YbaK/aa-tRNA-synth-assoc-dom"/>
</dbReference>
<name>A0A9D1S5A0_9FIRM</name>
<sequence length="176" mass="19844">MRLIDTQTQSMKARVREFLDAQGAHYQWMEHERVFTMADCEPIGRALGAPHCKNLLLTNRQRTRFYLLLTDSKPFRTARLSRELGVSRLSFVPGEDMPELLGVEPGAASPLALLSDESGRIKLVVDEAVARWPRVCLHPGDSTASLVMDTADVLRLCRGPLRHDYELVNLDETVDN</sequence>
<feature type="domain" description="YbaK/aminoacyl-tRNA synthetase-associated" evidence="2">
    <location>
        <begin position="31"/>
        <end position="156"/>
    </location>
</feature>
<dbReference type="EMBL" id="DVNK01000057">
    <property type="protein sequence ID" value="HIU47465.1"/>
    <property type="molecule type" value="Genomic_DNA"/>
</dbReference>
<dbReference type="Pfam" id="PF04073">
    <property type="entry name" value="tRNA_edit"/>
    <property type="match status" value="1"/>
</dbReference>
<evidence type="ECO:0000313" key="3">
    <source>
        <dbReference type="EMBL" id="HIU47465.1"/>
    </source>
</evidence>
<gene>
    <name evidence="3" type="ORF">IAC59_09465</name>
</gene>
<dbReference type="PANTHER" id="PTHR31423">
    <property type="entry name" value="YBAK DOMAIN-CONTAINING PROTEIN"/>
    <property type="match status" value="1"/>
</dbReference>
<organism evidence="3 4">
    <name type="scientific">Candidatus Fimadaptatus faecigallinarum</name>
    <dbReference type="NCBI Taxonomy" id="2840814"/>
    <lineage>
        <taxon>Bacteria</taxon>
        <taxon>Bacillati</taxon>
        <taxon>Bacillota</taxon>
        <taxon>Clostridia</taxon>
        <taxon>Eubacteriales</taxon>
        <taxon>Candidatus Fimadaptatus</taxon>
    </lineage>
</organism>
<reference evidence="3" key="2">
    <citation type="journal article" date="2021" name="PeerJ">
        <title>Extensive microbial diversity within the chicken gut microbiome revealed by metagenomics and culture.</title>
        <authorList>
            <person name="Gilroy R."/>
            <person name="Ravi A."/>
            <person name="Getino M."/>
            <person name="Pursley I."/>
            <person name="Horton D.L."/>
            <person name="Alikhan N.F."/>
            <person name="Baker D."/>
            <person name="Gharbi K."/>
            <person name="Hall N."/>
            <person name="Watson M."/>
            <person name="Adriaenssens E.M."/>
            <person name="Foster-Nyarko E."/>
            <person name="Jarju S."/>
            <person name="Secka A."/>
            <person name="Antonio M."/>
            <person name="Oren A."/>
            <person name="Chaudhuri R.R."/>
            <person name="La Ragione R."/>
            <person name="Hildebrand F."/>
            <person name="Pallen M.J."/>
        </authorList>
    </citation>
    <scope>NUCLEOTIDE SEQUENCE</scope>
    <source>
        <strain evidence="3">ChiSxjej2B14-8506</strain>
    </source>
</reference>
<dbReference type="Gene3D" id="3.90.960.10">
    <property type="entry name" value="YbaK/aminoacyl-tRNA synthetase-associated domain"/>
    <property type="match status" value="1"/>
</dbReference>
<dbReference type="GO" id="GO:0002161">
    <property type="term" value="F:aminoacyl-tRNA deacylase activity"/>
    <property type="evidence" value="ECO:0007669"/>
    <property type="project" value="InterPro"/>
</dbReference>
<evidence type="ECO:0000259" key="2">
    <source>
        <dbReference type="Pfam" id="PF04073"/>
    </source>
</evidence>
<dbReference type="InterPro" id="IPR040285">
    <property type="entry name" value="ProX/PRXD1"/>
</dbReference>
<comment type="caution">
    <text evidence="3">The sequence shown here is derived from an EMBL/GenBank/DDBJ whole genome shotgun (WGS) entry which is preliminary data.</text>
</comment>
<accession>A0A9D1S5A0</accession>
<evidence type="ECO:0000256" key="1">
    <source>
        <dbReference type="ARBA" id="ARBA00010201"/>
    </source>
</evidence>
<proteinExistence type="inferred from homology"/>
<dbReference type="PANTHER" id="PTHR31423:SF3">
    <property type="entry name" value="PROLYL-TRNA SYNTHETASE ASSOCIATED DOMAIN-CONTAINING PROTEIN 1-RELATED"/>
    <property type="match status" value="1"/>
</dbReference>
<dbReference type="AlphaFoldDB" id="A0A9D1S5A0"/>
<dbReference type="InterPro" id="IPR036754">
    <property type="entry name" value="YbaK/aa-tRNA-synt-asso_dom_sf"/>
</dbReference>